<sequence length="236" mass="25702">MAFNPNNYVVEERFIPIFLLLDTSSSMSTNMNGGQTRIGCLNDCVQTMIDLLKEEAKRENVSKLAVITFGAGGVKLQTPLSKIESIQFSPLGTGGNTPLGMALELTRDYIQNKDTFPGKFYTPYVVMVSDGEPNDDWQGPLHDFIHNKENRSSKSVRYSVFIGNEGEEPQAVHDFSGSPNQVYYANDVQSLINCFKAITASVTQGRKITAKNNSNNGGGGNSQGGSGALDDPDLFK</sequence>
<dbReference type="InterPro" id="IPR036465">
    <property type="entry name" value="vWFA_dom_sf"/>
</dbReference>
<dbReference type="SMART" id="SM00327">
    <property type="entry name" value="VWA"/>
    <property type="match status" value="1"/>
</dbReference>
<dbReference type="PROSITE" id="PS50234">
    <property type="entry name" value="VWFA"/>
    <property type="match status" value="1"/>
</dbReference>
<dbReference type="Proteomes" id="UP000509742">
    <property type="component" value="Chromosome"/>
</dbReference>
<dbReference type="RefSeq" id="WP_006563853.1">
    <property type="nucleotide sequence ID" value="NZ_AP019774.1"/>
</dbReference>
<proteinExistence type="predicted"/>
<dbReference type="Proteomes" id="UP000317935">
    <property type="component" value="Chromosome"/>
</dbReference>
<evidence type="ECO:0000313" key="4">
    <source>
        <dbReference type="EMBL" id="BCD70209.1"/>
    </source>
</evidence>
<dbReference type="Gene3D" id="3.40.50.410">
    <property type="entry name" value="von Willebrand factor, type A domain"/>
    <property type="match status" value="1"/>
</dbReference>
<dbReference type="EMBL" id="AP023036">
    <property type="protein sequence ID" value="BCD45499.1"/>
    <property type="molecule type" value="Genomic_DNA"/>
</dbReference>
<evidence type="ECO:0000313" key="6">
    <source>
        <dbReference type="Proteomes" id="UP000509742"/>
    </source>
</evidence>
<feature type="domain" description="VWFA" evidence="2">
    <location>
        <begin position="16"/>
        <end position="198"/>
    </location>
</feature>
<evidence type="ECO:0000313" key="5">
    <source>
        <dbReference type="Proteomes" id="UP000317935"/>
    </source>
</evidence>
<dbReference type="Pfam" id="PF13519">
    <property type="entry name" value="VWA_2"/>
    <property type="match status" value="1"/>
</dbReference>
<accession>A0A6J4CXE3</accession>
<dbReference type="InterPro" id="IPR011392">
    <property type="entry name" value="Tellurite-R_TerY"/>
</dbReference>
<reference evidence="4 5" key="1">
    <citation type="submission" date="2019-06" db="EMBL/GenBank/DDBJ databases">
        <title>Complete genome sequence of Helicobacter suis SNTW101c.</title>
        <authorList>
            <person name="Rimbara E."/>
            <person name="Suzuki M."/>
            <person name="Matsui H."/>
            <person name="Nakamura M."/>
            <person name="Mori S."/>
            <person name="Shibayama K."/>
        </authorList>
    </citation>
    <scope>NUCLEOTIDE SEQUENCE [LARGE SCALE GENOMIC DNA]</scope>
    <source>
        <strain evidence="4 5">SNTW101c</strain>
    </source>
</reference>
<evidence type="ECO:0000259" key="2">
    <source>
        <dbReference type="PROSITE" id="PS50234"/>
    </source>
</evidence>
<dbReference type="InterPro" id="IPR002035">
    <property type="entry name" value="VWF_A"/>
</dbReference>
<feature type="compositionally biased region" description="Gly residues" evidence="1">
    <location>
        <begin position="216"/>
        <end position="227"/>
    </location>
</feature>
<dbReference type="SUPFAM" id="SSF53300">
    <property type="entry name" value="vWA-like"/>
    <property type="match status" value="1"/>
</dbReference>
<evidence type="ECO:0000256" key="1">
    <source>
        <dbReference type="SAM" id="MobiDB-lite"/>
    </source>
</evidence>
<protein>
    <recommendedName>
        <fullName evidence="2">VWFA domain-containing protein</fullName>
    </recommendedName>
</protein>
<name>A0A6J4CXE3_9HELI</name>
<organism evidence="4 5">
    <name type="scientific">Helicobacter suis</name>
    <dbReference type="NCBI Taxonomy" id="104628"/>
    <lineage>
        <taxon>Bacteria</taxon>
        <taxon>Pseudomonadati</taxon>
        <taxon>Campylobacterota</taxon>
        <taxon>Epsilonproteobacteria</taxon>
        <taxon>Campylobacterales</taxon>
        <taxon>Helicobacteraceae</taxon>
        <taxon>Helicobacter</taxon>
    </lineage>
</organism>
<dbReference type="EMBL" id="AP019774">
    <property type="protein sequence ID" value="BCD70209.1"/>
    <property type="molecule type" value="Genomic_DNA"/>
</dbReference>
<reference evidence="3 6" key="2">
    <citation type="submission" date="2020-04" db="EMBL/GenBank/DDBJ databases">
        <title>Genomic analysis of gastric non-Helicobacter pylori Helicobacters isolated in Japan.</title>
        <authorList>
            <person name="Suzuki M."/>
            <person name="Rimbara E."/>
        </authorList>
    </citation>
    <scope>NUCLEOTIDE SEQUENCE [LARGE SCALE GENOMIC DNA]</scope>
    <source>
        <strain evidence="3 6">NHP19-0020</strain>
    </source>
</reference>
<dbReference type="GeneID" id="56928209"/>
<keyword evidence="6" id="KW-1185">Reference proteome</keyword>
<gene>
    <name evidence="3" type="ORF">NHP190020_05380</name>
    <name evidence="4" type="ORF">SNTW_08540</name>
</gene>
<dbReference type="AlphaFoldDB" id="A0A6J4CXE3"/>
<dbReference type="PIRSF" id="PIRSF020634">
    <property type="entry name" value="TerY_vWA"/>
    <property type="match status" value="1"/>
</dbReference>
<feature type="region of interest" description="Disordered" evidence="1">
    <location>
        <begin position="211"/>
        <end position="236"/>
    </location>
</feature>
<evidence type="ECO:0000313" key="3">
    <source>
        <dbReference type="EMBL" id="BCD45499.1"/>
    </source>
</evidence>